<evidence type="ECO:0000313" key="3">
    <source>
        <dbReference type="Proteomes" id="UP001189429"/>
    </source>
</evidence>
<comment type="caution">
    <text evidence="2">The sequence shown here is derived from an EMBL/GenBank/DDBJ whole genome shotgun (WGS) entry which is preliminary data.</text>
</comment>
<dbReference type="PANTHER" id="PTHR34598">
    <property type="entry name" value="BLL6449 PROTEIN"/>
    <property type="match status" value="1"/>
</dbReference>
<gene>
    <name evidence="2" type="ORF">PCOR1329_LOCUS42741</name>
</gene>
<keyword evidence="3" id="KW-1185">Reference proteome</keyword>
<sequence>MADEEHDFEMDVTLAVDDQTRHWLYFQRERTEAERAASLHKTDVGGASVIVKQKIRDGRGKNFKLDETSFELIDAPTSLSTDDFYAMSKNPTLVEKYRVEVAELVKKKLKCDVVHCFHHQVRCAPKAALSDGSIAGYAGGGPHTDSSAISGDQLALSTVAQIERANPANAGPFKRYLYLNLWRNISDEPIENDHLAVLDERTVAKPDDYIVKDLYGPGYELVQYGLNARHKDHHRWYYFPKMTKNEGILFKQVDSDFTLAGRTCFHMSARNPGVQEKHPRESIELRMMCFWREAAVDSMPTEANVRQELIQTKTAGPLEDAGLWTLGRAFLSRLLGLALFGRGGASSGQAYGGDPKPYAAKLIAAVEALPKWPAAGRQWASQVVTSQGLEQGIVTITHTLAEDKTGHFGTKHFSKEVQQVIAEAALGDEKYMETARKAIGNLADN</sequence>
<comment type="similarity">
    <text evidence="1">Belongs to the asaB hydroxylase/desaturase family.</text>
</comment>
<dbReference type="PANTHER" id="PTHR34598:SF3">
    <property type="entry name" value="OXIDOREDUCTASE AN1597"/>
    <property type="match status" value="1"/>
</dbReference>
<dbReference type="Proteomes" id="UP001189429">
    <property type="component" value="Unassembled WGS sequence"/>
</dbReference>
<accession>A0ABN9TVR5</accession>
<dbReference type="NCBIfam" id="NF041278">
    <property type="entry name" value="CmcJ_NvfI_EfuI"/>
    <property type="match status" value="1"/>
</dbReference>
<evidence type="ECO:0008006" key="4">
    <source>
        <dbReference type="Google" id="ProtNLM"/>
    </source>
</evidence>
<organism evidence="2 3">
    <name type="scientific">Prorocentrum cordatum</name>
    <dbReference type="NCBI Taxonomy" id="2364126"/>
    <lineage>
        <taxon>Eukaryota</taxon>
        <taxon>Sar</taxon>
        <taxon>Alveolata</taxon>
        <taxon>Dinophyceae</taxon>
        <taxon>Prorocentrales</taxon>
        <taxon>Prorocentraceae</taxon>
        <taxon>Prorocentrum</taxon>
    </lineage>
</organism>
<reference evidence="2" key="1">
    <citation type="submission" date="2023-10" db="EMBL/GenBank/DDBJ databases">
        <authorList>
            <person name="Chen Y."/>
            <person name="Shah S."/>
            <person name="Dougan E. K."/>
            <person name="Thang M."/>
            <person name="Chan C."/>
        </authorList>
    </citation>
    <scope>NUCLEOTIDE SEQUENCE [LARGE SCALE GENOMIC DNA]</scope>
</reference>
<evidence type="ECO:0000256" key="1">
    <source>
        <dbReference type="ARBA" id="ARBA00023604"/>
    </source>
</evidence>
<evidence type="ECO:0000313" key="2">
    <source>
        <dbReference type="EMBL" id="CAK0850309.1"/>
    </source>
</evidence>
<dbReference type="EMBL" id="CAUYUJ010015137">
    <property type="protein sequence ID" value="CAK0850309.1"/>
    <property type="molecule type" value="Genomic_DNA"/>
</dbReference>
<proteinExistence type="inferred from homology"/>
<name>A0ABN9TVR5_9DINO</name>
<dbReference type="InterPro" id="IPR044053">
    <property type="entry name" value="AsaB-like"/>
</dbReference>
<protein>
    <recommendedName>
        <fullName evidence="4">Decapping nuclease</fullName>
    </recommendedName>
</protein>